<dbReference type="GO" id="GO:0009378">
    <property type="term" value="F:four-way junction helicase activity"/>
    <property type="evidence" value="ECO:0007669"/>
    <property type="project" value="InterPro"/>
</dbReference>
<dbReference type="Pfam" id="PF05496">
    <property type="entry name" value="RuvB_N"/>
    <property type="match status" value="1"/>
</dbReference>
<dbReference type="Gene3D" id="1.10.10.10">
    <property type="entry name" value="Winged helix-like DNA-binding domain superfamily/Winged helix DNA-binding domain"/>
    <property type="match status" value="1"/>
</dbReference>
<dbReference type="AlphaFoldDB" id="K2GZQ1"/>
<evidence type="ECO:0000256" key="3">
    <source>
        <dbReference type="ARBA" id="ARBA00022763"/>
    </source>
</evidence>
<dbReference type="EC" id="3.6.4.-" evidence="9"/>
<reference evidence="11" key="1">
    <citation type="journal article" date="2012" name="Science">
        <title>Fermentation, hydrogen, and sulfur metabolism in multiple uncultivated bacterial phyla.</title>
        <authorList>
            <person name="Wrighton K.C."/>
            <person name="Thomas B.C."/>
            <person name="Sharon I."/>
            <person name="Miller C.S."/>
            <person name="Castelle C.J."/>
            <person name="VerBerkmoes N.C."/>
            <person name="Wilkins M.J."/>
            <person name="Hettich R.L."/>
            <person name="Lipton M.S."/>
            <person name="Williams K.H."/>
            <person name="Long P.E."/>
            <person name="Banfield J.F."/>
        </authorList>
    </citation>
    <scope>NUCLEOTIDE SEQUENCE [LARGE SCALE GENOMIC DNA]</scope>
</reference>
<dbReference type="GO" id="GO:0006281">
    <property type="term" value="P:DNA repair"/>
    <property type="evidence" value="ECO:0007669"/>
    <property type="project" value="UniProtKB-UniRule"/>
</dbReference>
<dbReference type="SUPFAM" id="SSF46785">
    <property type="entry name" value="Winged helix' DNA-binding domain"/>
    <property type="match status" value="1"/>
</dbReference>
<evidence type="ECO:0000256" key="9">
    <source>
        <dbReference type="HAMAP-Rule" id="MF_00016"/>
    </source>
</evidence>
<comment type="subcellular location">
    <subcellularLocation>
        <location evidence="9">Cytoplasm</location>
    </subcellularLocation>
</comment>
<sequence>MAIKSTKSLQDEERVITPREKDVDLQNDVKLRPKKIEDYVWQDSIKKHLKISIGSAQIRNEPLEHILLYWPPGLGKTTLSLIIANEMSVNLKHTSWPAIEKQADIVSILTSIQEWDILFIDEIHRLKPQIEEILYWAMEDFSIDIMIGSGTGATSIKMDIPKFTLIWATTKLSMLSSPLRDRFWNILKLDFYDNEELTRIVKRSFKILNCAIDNEKIYAIIAMKSRWTPRIANRFVKIVRDYKTVWQDIESDKWISNIFSTLWVDEKWLDVLDRKILESLENNFWGRPVWLHTLASIVWEEEDTIEDVIEPYLLKIGFLERTARGRQITEAGKSHINNSRKLQ</sequence>
<dbReference type="InterPro" id="IPR036388">
    <property type="entry name" value="WH-like_DNA-bd_sf"/>
</dbReference>
<comment type="similarity">
    <text evidence="9">Belongs to the RuvB family.</text>
</comment>
<dbReference type="Gene3D" id="3.40.50.300">
    <property type="entry name" value="P-loop containing nucleotide triphosphate hydrolases"/>
    <property type="match status" value="1"/>
</dbReference>
<evidence type="ECO:0000256" key="6">
    <source>
        <dbReference type="ARBA" id="ARBA00023125"/>
    </source>
</evidence>
<dbReference type="NCBIfam" id="TIGR00635">
    <property type="entry name" value="ruvB"/>
    <property type="match status" value="1"/>
</dbReference>
<feature type="binding site" evidence="9">
    <location>
        <position position="230"/>
    </location>
    <ligand>
        <name>ATP</name>
        <dbReference type="ChEBI" id="CHEBI:30616"/>
    </ligand>
</feature>
<evidence type="ECO:0000256" key="2">
    <source>
        <dbReference type="ARBA" id="ARBA00022741"/>
    </source>
</evidence>
<dbReference type="InterPro" id="IPR027417">
    <property type="entry name" value="P-loop_NTPase"/>
</dbReference>
<dbReference type="GO" id="GO:0005524">
    <property type="term" value="F:ATP binding"/>
    <property type="evidence" value="ECO:0007669"/>
    <property type="project" value="UniProtKB-UniRule"/>
</dbReference>
<keyword evidence="5 9" id="KW-0067">ATP-binding</keyword>
<dbReference type="GO" id="GO:0006310">
    <property type="term" value="P:DNA recombination"/>
    <property type="evidence" value="ECO:0007669"/>
    <property type="project" value="UniProtKB-UniRule"/>
</dbReference>
<dbReference type="NCBIfam" id="NF000868">
    <property type="entry name" value="PRK00080.1"/>
    <property type="match status" value="1"/>
</dbReference>
<dbReference type="InterPro" id="IPR004605">
    <property type="entry name" value="DNA_helicase_Holl-junc_RuvB"/>
</dbReference>
<dbReference type="PANTHER" id="PTHR42848">
    <property type="match status" value="1"/>
</dbReference>
<gene>
    <name evidence="9" type="primary">ruvB</name>
    <name evidence="11" type="ORF">ACD_2C00250G0007</name>
</gene>
<keyword evidence="8 9" id="KW-0234">DNA repair</keyword>
<comment type="caution">
    <text evidence="9">Lacks conserved residue(s) required for the propagation of feature annotation.</text>
</comment>
<feature type="binding site" evidence="9">
    <location>
        <position position="76"/>
    </location>
    <ligand>
        <name>ATP</name>
        <dbReference type="ChEBI" id="CHEBI:30616"/>
    </ligand>
</feature>
<feature type="binding site" evidence="9">
    <location>
        <position position="77"/>
    </location>
    <ligand>
        <name>Mg(2+)</name>
        <dbReference type="ChEBI" id="CHEBI:18420"/>
    </ligand>
</feature>
<dbReference type="GO" id="GO:0016887">
    <property type="term" value="F:ATP hydrolysis activity"/>
    <property type="evidence" value="ECO:0007669"/>
    <property type="project" value="RHEA"/>
</dbReference>
<keyword evidence="6 9" id="KW-0238">DNA-binding</keyword>
<dbReference type="InterPro" id="IPR041445">
    <property type="entry name" value="AAA_lid_4"/>
</dbReference>
<evidence type="ECO:0000256" key="8">
    <source>
        <dbReference type="ARBA" id="ARBA00023204"/>
    </source>
</evidence>
<keyword evidence="7 9" id="KW-0233">DNA recombination</keyword>
<feature type="binding site" evidence="9">
    <location>
        <position position="78"/>
    </location>
    <ligand>
        <name>ATP</name>
        <dbReference type="ChEBI" id="CHEBI:30616"/>
    </ligand>
</feature>
<evidence type="ECO:0000313" key="11">
    <source>
        <dbReference type="EMBL" id="EKE29010.1"/>
    </source>
</evidence>
<comment type="catalytic activity">
    <reaction evidence="9">
        <text>ATP + H2O = ADP + phosphate + H(+)</text>
        <dbReference type="Rhea" id="RHEA:13065"/>
        <dbReference type="ChEBI" id="CHEBI:15377"/>
        <dbReference type="ChEBI" id="CHEBI:15378"/>
        <dbReference type="ChEBI" id="CHEBI:30616"/>
        <dbReference type="ChEBI" id="CHEBI:43474"/>
        <dbReference type="ChEBI" id="CHEBI:456216"/>
    </reaction>
</comment>
<dbReference type="InterPro" id="IPR036390">
    <property type="entry name" value="WH_DNA-bd_sf"/>
</dbReference>
<feature type="domain" description="AAA+ ATPase" evidence="10">
    <location>
        <begin position="62"/>
        <end position="190"/>
    </location>
</feature>
<feature type="region of interest" description="Small ATPAse domain (RuvB-S)" evidence="9">
    <location>
        <begin position="193"/>
        <end position="263"/>
    </location>
</feature>
<dbReference type="InterPro" id="IPR008824">
    <property type="entry name" value="RuvB-like_N"/>
</dbReference>
<dbReference type="SUPFAM" id="SSF52540">
    <property type="entry name" value="P-loop containing nucleoside triphosphate hydrolases"/>
    <property type="match status" value="1"/>
</dbReference>
<dbReference type="Pfam" id="PF17864">
    <property type="entry name" value="AAA_lid_4"/>
    <property type="match status" value="1"/>
</dbReference>
<comment type="subunit">
    <text evidence="9">Homohexamer. Forms an RuvA(8)-RuvB(12)-Holliday junction (HJ) complex. HJ DNA is sandwiched between 2 RuvA tetramers; dsDNA enters through RuvA and exits via RuvB. An RuvB hexamer assembles on each DNA strand where it exits the tetramer. Each RuvB hexamer is contacted by two RuvA subunits (via domain III) on 2 adjacent RuvB subunits; this complex drives branch migration. In the full resolvosome a probable DNA-RuvA(4)-RuvB(12)-RuvC(2) complex forms which resolves the HJ.</text>
</comment>
<keyword evidence="2 9" id="KW-0547">Nucleotide-binding</keyword>
<dbReference type="SMART" id="SM00382">
    <property type="entry name" value="AAA"/>
    <property type="match status" value="1"/>
</dbReference>
<feature type="binding site" evidence="9">
    <location>
        <position position="182"/>
    </location>
    <ligand>
        <name>ATP</name>
        <dbReference type="ChEBI" id="CHEBI:30616"/>
    </ligand>
</feature>
<feature type="binding site" evidence="9">
    <location>
        <position position="326"/>
    </location>
    <ligand>
        <name>DNA</name>
        <dbReference type="ChEBI" id="CHEBI:16991"/>
    </ligand>
</feature>
<protein>
    <recommendedName>
        <fullName evidence="9">Holliday junction branch migration complex subunit RuvB</fullName>
        <ecNumber evidence="9">3.6.4.-</ecNumber>
    </recommendedName>
</protein>
<keyword evidence="1 9" id="KW-0963">Cytoplasm</keyword>
<evidence type="ECO:0000256" key="5">
    <source>
        <dbReference type="ARBA" id="ARBA00022840"/>
    </source>
</evidence>
<dbReference type="PANTHER" id="PTHR42848:SF1">
    <property type="entry name" value="HOLLIDAY JUNCTION BRANCH MIGRATION COMPLEX SUBUNIT RUVB"/>
    <property type="match status" value="1"/>
</dbReference>
<name>K2GZQ1_9BACT</name>
<organism evidence="11">
    <name type="scientific">uncultured bacterium</name>
    <name type="common">gcode 4</name>
    <dbReference type="NCBI Taxonomy" id="1234023"/>
    <lineage>
        <taxon>Bacteria</taxon>
        <taxon>environmental samples</taxon>
    </lineage>
</organism>
<comment type="function">
    <text evidence="9">The RuvA-RuvB-RuvC complex processes Holliday junction (HJ) DNA during genetic recombination and DNA repair, while the RuvA-RuvB complex plays an important role in the rescue of blocked DNA replication forks via replication fork reversal (RFR). RuvA specifically binds to HJ cruciform DNA, conferring on it an open structure. The RuvB hexamer acts as an ATP-dependent pump, pulling dsDNA into and through the RuvAB complex. RuvB forms 2 homohexamers on either side of HJ DNA bound by 1 or 2 RuvA tetramers; 4 subunits per hexamer contact DNA at a time. Coordinated motions by a converter formed by DNA-disengaged RuvB subunits stimulates ATP hydrolysis and nucleotide exchange. Immobilization of the converter enables RuvB to convert the ATP-contained energy into a lever motion, pulling 2 nucleotides of DNA out of the RuvA tetramer per ATP hydrolyzed, thus driving DNA branch migration. The RuvB motors rotate together with the DNA substrate, which together with the progressing nucleotide cycle form the mechanistic basis for DNA recombination by continuous HJ branch migration. Branch migration allows RuvC to scan DNA until it finds its consensus sequence, where it cleaves and resolves cruciform DNA.</text>
</comment>
<feature type="binding site" evidence="9">
    <location>
        <begin position="139"/>
        <end position="141"/>
    </location>
    <ligand>
        <name>ATP</name>
        <dbReference type="ChEBI" id="CHEBI:30616"/>
    </ligand>
</feature>
<keyword evidence="4 9" id="KW-0378">Hydrolase</keyword>
<feature type="binding site" evidence="9">
    <location>
        <position position="32"/>
    </location>
    <ligand>
        <name>ATP</name>
        <dbReference type="ChEBI" id="CHEBI:30616"/>
    </ligand>
</feature>
<dbReference type="InterPro" id="IPR003593">
    <property type="entry name" value="AAA+_ATPase"/>
</dbReference>
<feature type="binding site" evidence="9">
    <location>
        <position position="31"/>
    </location>
    <ligand>
        <name>ATP</name>
        <dbReference type="ChEBI" id="CHEBI:30616"/>
    </ligand>
</feature>
<evidence type="ECO:0000256" key="4">
    <source>
        <dbReference type="ARBA" id="ARBA00022801"/>
    </source>
</evidence>
<dbReference type="HAMAP" id="MF_00016">
    <property type="entry name" value="DNA_HJ_migration_RuvB"/>
    <property type="match status" value="1"/>
</dbReference>
<comment type="caution">
    <text evidence="11">The sequence shown here is derived from an EMBL/GenBank/DDBJ whole genome shotgun (WGS) entry which is preliminary data.</text>
</comment>
<dbReference type="Pfam" id="PF05491">
    <property type="entry name" value="WHD_RuvB"/>
    <property type="match status" value="1"/>
</dbReference>
<evidence type="ECO:0000256" key="7">
    <source>
        <dbReference type="ARBA" id="ARBA00023172"/>
    </source>
</evidence>
<feature type="binding site" evidence="9">
    <location>
        <position position="73"/>
    </location>
    <ligand>
        <name>ATP</name>
        <dbReference type="ChEBI" id="CHEBI:30616"/>
    </ligand>
</feature>
<accession>K2GZQ1</accession>
<feature type="binding site" evidence="9">
    <location>
        <position position="192"/>
    </location>
    <ligand>
        <name>ATP</name>
        <dbReference type="ChEBI" id="CHEBI:30616"/>
    </ligand>
</feature>
<dbReference type="GO" id="GO:0005737">
    <property type="term" value="C:cytoplasm"/>
    <property type="evidence" value="ECO:0007669"/>
    <property type="project" value="UniProtKB-SubCell"/>
</dbReference>
<dbReference type="Gene3D" id="1.10.8.60">
    <property type="match status" value="1"/>
</dbReference>
<keyword evidence="3 9" id="KW-0227">DNA damage</keyword>
<dbReference type="CDD" id="cd00009">
    <property type="entry name" value="AAA"/>
    <property type="match status" value="1"/>
</dbReference>
<dbReference type="EMBL" id="AMFJ01000250">
    <property type="protein sequence ID" value="EKE29010.1"/>
    <property type="molecule type" value="Genomic_DNA"/>
</dbReference>
<dbReference type="InterPro" id="IPR008823">
    <property type="entry name" value="RuvB_wg_C"/>
</dbReference>
<dbReference type="GO" id="GO:0048476">
    <property type="term" value="C:Holliday junction resolvase complex"/>
    <property type="evidence" value="ECO:0007669"/>
    <property type="project" value="UniProtKB-UniRule"/>
</dbReference>
<feature type="binding site" evidence="9">
    <location>
        <position position="321"/>
    </location>
    <ligand>
        <name>DNA</name>
        <dbReference type="ChEBI" id="CHEBI:16991"/>
    </ligand>
</feature>
<feature type="binding site" evidence="9">
    <location>
        <position position="77"/>
    </location>
    <ligand>
        <name>ATP</name>
        <dbReference type="ChEBI" id="CHEBI:30616"/>
    </ligand>
</feature>
<dbReference type="GO" id="GO:0000400">
    <property type="term" value="F:four-way junction DNA binding"/>
    <property type="evidence" value="ECO:0007669"/>
    <property type="project" value="UniProtKB-UniRule"/>
</dbReference>
<evidence type="ECO:0000259" key="10">
    <source>
        <dbReference type="SMART" id="SM00382"/>
    </source>
</evidence>
<keyword evidence="11" id="KW-0347">Helicase</keyword>
<proteinExistence type="inferred from homology"/>
<feature type="region of interest" description="Head domain (RuvB-H)" evidence="9">
    <location>
        <begin position="266"/>
        <end position="343"/>
    </location>
</feature>
<comment type="domain">
    <text evidence="9">Has 3 domains, the large (RuvB-L) and small ATPase (RuvB-S) domains and the C-terminal head (RuvB-H) domain. The head domain binds DNA, while the ATPase domains jointly bind ATP, ADP or are empty depending on the state of the subunit in the translocation cycle. During a single DNA translocation step the structure of each domain remains the same, but their relative positions change.</text>
</comment>
<evidence type="ECO:0000256" key="1">
    <source>
        <dbReference type="ARBA" id="ARBA00022490"/>
    </source>
</evidence>